<evidence type="ECO:0000313" key="2">
    <source>
        <dbReference type="EMBL" id="OSY86996.1"/>
    </source>
</evidence>
<keyword evidence="1" id="KW-0472">Membrane</keyword>
<organism evidence="2 3">
    <name type="scientific">Tenacibaculum holothuriorum</name>
    <dbReference type="NCBI Taxonomy" id="1635173"/>
    <lineage>
        <taxon>Bacteria</taxon>
        <taxon>Pseudomonadati</taxon>
        <taxon>Bacteroidota</taxon>
        <taxon>Flavobacteriia</taxon>
        <taxon>Flavobacteriales</taxon>
        <taxon>Flavobacteriaceae</taxon>
        <taxon>Tenacibaculum</taxon>
    </lineage>
</organism>
<dbReference type="RefSeq" id="WP_086031588.1">
    <property type="nucleotide sequence ID" value="NZ_LAPZ01000016.1"/>
</dbReference>
<dbReference type="Proteomes" id="UP000194221">
    <property type="component" value="Unassembled WGS sequence"/>
</dbReference>
<gene>
    <name evidence="2" type="ORF">WH52_13940</name>
</gene>
<keyword evidence="1" id="KW-1133">Transmembrane helix</keyword>
<accession>A0A1Y2P978</accession>
<evidence type="ECO:0000256" key="1">
    <source>
        <dbReference type="SAM" id="Phobius"/>
    </source>
</evidence>
<dbReference type="AlphaFoldDB" id="A0A1Y2P978"/>
<dbReference type="EMBL" id="LAPZ01000016">
    <property type="protein sequence ID" value="OSY86996.1"/>
    <property type="molecule type" value="Genomic_DNA"/>
</dbReference>
<keyword evidence="3" id="KW-1185">Reference proteome</keyword>
<dbReference type="InParanoid" id="A0A1Y2P978"/>
<protein>
    <submittedName>
        <fullName evidence="2">Uncharacterized protein</fullName>
    </submittedName>
</protein>
<proteinExistence type="predicted"/>
<keyword evidence="1" id="KW-0812">Transmembrane</keyword>
<name>A0A1Y2P978_9FLAO</name>
<sequence>MKINLSKRKTIKASKVKSQRFLLLPLFFNSSIYWLETVIIKKNFNGKTYQITDVKRLKDLSSD</sequence>
<dbReference type="OrthoDB" id="9934132at2"/>
<evidence type="ECO:0000313" key="3">
    <source>
        <dbReference type="Proteomes" id="UP000194221"/>
    </source>
</evidence>
<dbReference type="STRING" id="1635173.WH52_13940"/>
<feature type="transmembrane region" description="Helical" evidence="1">
    <location>
        <begin position="21"/>
        <end position="40"/>
    </location>
</feature>
<reference evidence="2 3" key="1">
    <citation type="submission" date="2015-03" db="EMBL/GenBank/DDBJ databases">
        <title>Genome sequence of Tenacibaculum sp. S2-2, isolated from intestinal microbiota of sea cucumber, Apostichopus japonicas.</title>
        <authorList>
            <person name="Shao Z."/>
            <person name="Wang L."/>
            <person name="Li X."/>
        </authorList>
    </citation>
    <scope>NUCLEOTIDE SEQUENCE [LARGE SCALE GENOMIC DNA]</scope>
    <source>
        <strain evidence="2 3">S2-2</strain>
    </source>
</reference>
<comment type="caution">
    <text evidence="2">The sequence shown here is derived from an EMBL/GenBank/DDBJ whole genome shotgun (WGS) entry which is preliminary data.</text>
</comment>